<comment type="caution">
    <text evidence="6">The sequence shown here is derived from an EMBL/GenBank/DDBJ whole genome shotgun (WGS) entry which is preliminary data.</text>
</comment>
<evidence type="ECO:0000313" key="6">
    <source>
        <dbReference type="EMBL" id="KAI3403459.2"/>
    </source>
</evidence>
<gene>
    <name evidence="6" type="ORF">KGF56_003743</name>
</gene>
<proteinExistence type="predicted"/>
<feature type="domain" description="RRM" evidence="5">
    <location>
        <begin position="92"/>
        <end position="172"/>
    </location>
</feature>
<protein>
    <recommendedName>
        <fullName evidence="5">RRM domain-containing protein</fullName>
    </recommendedName>
</protein>
<dbReference type="GeneID" id="73381358"/>
<evidence type="ECO:0000259" key="5">
    <source>
        <dbReference type="PROSITE" id="PS50102"/>
    </source>
</evidence>
<dbReference type="GO" id="GO:0005829">
    <property type="term" value="C:cytosol"/>
    <property type="evidence" value="ECO:0007669"/>
    <property type="project" value="TreeGrafter"/>
</dbReference>
<dbReference type="Gene3D" id="3.30.70.330">
    <property type="match status" value="3"/>
</dbReference>
<evidence type="ECO:0000256" key="2">
    <source>
        <dbReference type="ARBA" id="ARBA00022884"/>
    </source>
</evidence>
<dbReference type="RefSeq" id="XP_049179206.1">
    <property type="nucleotide sequence ID" value="XM_049325107.1"/>
</dbReference>
<evidence type="ECO:0000256" key="1">
    <source>
        <dbReference type="ARBA" id="ARBA00022737"/>
    </source>
</evidence>
<organism evidence="6 7">
    <name type="scientific">Candida oxycetoniae</name>
    <dbReference type="NCBI Taxonomy" id="497107"/>
    <lineage>
        <taxon>Eukaryota</taxon>
        <taxon>Fungi</taxon>
        <taxon>Dikarya</taxon>
        <taxon>Ascomycota</taxon>
        <taxon>Saccharomycotina</taxon>
        <taxon>Pichiomycetes</taxon>
        <taxon>Debaryomycetaceae</taxon>
        <taxon>Candida/Lodderomyces clade</taxon>
        <taxon>Candida</taxon>
    </lineage>
</organism>
<dbReference type="AlphaFoldDB" id="A0AAI9WWZ4"/>
<dbReference type="PANTHER" id="PTHR47640:SF10">
    <property type="entry name" value="TRNA SELENOCYSTEINE 1-ASSOCIATED PROTEIN 1-RELATED"/>
    <property type="match status" value="1"/>
</dbReference>
<sequence>MYPSGPQGSYRARSRGYDGQRPSGGYSNKYDTRKSYHLQKNHNFSNRNYTTTNTNTNAAYNPSGSSSSLTYRSRQDLYQQQNVSRSSYDQQYQMWMGDLDPNWTEQIIGDMWSTLVGPPSSVKIMRDRINPSKPSYAFVTFNSREALDLAVQRNGQLVPNSQQRFKLNFATSKNNVNTNFSSNTGTNSNTGEYSLFIGDLAPEVTEAVLFSKFDSKYPKQIRNARVIIDPTTKKGRGFGFVKFFAADVMNKALTEMQGQMIGSKAIRVGIAAGSEVTHPVSSEARNEYQRIHIPQSYPDINPNTDENNTTIKITGLSSKFTEKELEQYFICFGDIVYCRLSNDLRTAHIKFLLRSSANAAMTHLNGMTINECRVKLNWGNSTQVEGGPINFEANTNVAYEKSEPIPLVYFSRDYPAQRLDQLDEEQISEFIHRKDSSQVSATRQINALYLDKKLAREALLS</sequence>
<dbReference type="InterPro" id="IPR035979">
    <property type="entry name" value="RBD_domain_sf"/>
</dbReference>
<dbReference type="Proteomes" id="UP001202479">
    <property type="component" value="Unassembled WGS sequence"/>
</dbReference>
<dbReference type="SMART" id="SM00360">
    <property type="entry name" value="RRM"/>
    <property type="match status" value="3"/>
</dbReference>
<dbReference type="InterPro" id="IPR000504">
    <property type="entry name" value="RRM_dom"/>
</dbReference>
<evidence type="ECO:0000256" key="4">
    <source>
        <dbReference type="SAM" id="MobiDB-lite"/>
    </source>
</evidence>
<evidence type="ECO:0000256" key="3">
    <source>
        <dbReference type="PROSITE-ProRule" id="PRU00176"/>
    </source>
</evidence>
<evidence type="ECO:0000313" key="7">
    <source>
        <dbReference type="Proteomes" id="UP001202479"/>
    </source>
</evidence>
<feature type="domain" description="RRM" evidence="5">
    <location>
        <begin position="193"/>
        <end position="273"/>
    </location>
</feature>
<keyword evidence="2 3" id="KW-0694">RNA-binding</keyword>
<feature type="compositionally biased region" description="Low complexity" evidence="4">
    <location>
        <begin position="48"/>
        <end position="68"/>
    </location>
</feature>
<dbReference type="EMBL" id="JAHUZD010000126">
    <property type="protein sequence ID" value="KAI3403459.2"/>
    <property type="molecule type" value="Genomic_DNA"/>
</dbReference>
<accession>A0AAI9WWZ4</accession>
<dbReference type="PROSITE" id="PS50102">
    <property type="entry name" value="RRM"/>
    <property type="match status" value="3"/>
</dbReference>
<dbReference type="InterPro" id="IPR012677">
    <property type="entry name" value="Nucleotide-bd_a/b_plait_sf"/>
</dbReference>
<feature type="region of interest" description="Disordered" evidence="4">
    <location>
        <begin position="1"/>
        <end position="72"/>
    </location>
</feature>
<keyword evidence="1" id="KW-0677">Repeat</keyword>
<dbReference type="Pfam" id="PF00076">
    <property type="entry name" value="RRM_1"/>
    <property type="match status" value="3"/>
</dbReference>
<reference evidence="6" key="1">
    <citation type="journal article" date="2022" name="DNA Res.">
        <title>Genome analysis of five recently described species of the CUG-Ser clade uncovers Candida theae as a new hybrid lineage with pathogenic potential in the Candida parapsilosis species complex.</title>
        <authorList>
            <person name="Mixao V."/>
            <person name="Del Olmo V."/>
            <person name="Hegedusova E."/>
            <person name="Saus E."/>
            <person name="Pryszcz L."/>
            <person name="Cillingova A."/>
            <person name="Nosek J."/>
            <person name="Gabaldon T."/>
        </authorList>
    </citation>
    <scope>NUCLEOTIDE SEQUENCE</scope>
    <source>
        <strain evidence="6">CBS 10844</strain>
    </source>
</reference>
<dbReference type="SUPFAM" id="SSF54928">
    <property type="entry name" value="RNA-binding domain, RBD"/>
    <property type="match status" value="3"/>
</dbReference>
<dbReference type="PANTHER" id="PTHR47640">
    <property type="entry name" value="TRNA SELENOCYSTEINE 1-ASSOCIATED PROTEIN 1-RELATED-RELATED"/>
    <property type="match status" value="1"/>
</dbReference>
<keyword evidence="7" id="KW-1185">Reference proteome</keyword>
<dbReference type="GO" id="GO:0003729">
    <property type="term" value="F:mRNA binding"/>
    <property type="evidence" value="ECO:0007669"/>
    <property type="project" value="InterPro"/>
</dbReference>
<feature type="domain" description="RRM" evidence="5">
    <location>
        <begin position="309"/>
        <end position="381"/>
    </location>
</feature>
<name>A0AAI9WWZ4_9ASCO</name>
<dbReference type="InterPro" id="IPR050825">
    <property type="entry name" value="RBM42_RBP45_47-like"/>
</dbReference>